<gene>
    <name evidence="9" type="ORF">HF521_019379</name>
</gene>
<dbReference type="PROSITE" id="PS50835">
    <property type="entry name" value="IG_LIKE"/>
    <property type="match status" value="2"/>
</dbReference>
<evidence type="ECO:0000256" key="1">
    <source>
        <dbReference type="ARBA" id="ARBA00004370"/>
    </source>
</evidence>
<keyword evidence="4" id="KW-0472">Membrane</keyword>
<name>A0A8T0BGN5_SILME</name>
<feature type="domain" description="Ig-like" evidence="8">
    <location>
        <begin position="15"/>
        <end position="131"/>
    </location>
</feature>
<dbReference type="PANTHER" id="PTHR19256">
    <property type="entry name" value="T-CELL RECEPTOR GAMMA CHAIN"/>
    <property type="match status" value="1"/>
</dbReference>
<feature type="domain" description="Ig-like" evidence="8">
    <location>
        <begin position="143"/>
        <end position="230"/>
    </location>
</feature>
<evidence type="ECO:0000256" key="5">
    <source>
        <dbReference type="ARBA" id="ARBA00023170"/>
    </source>
</evidence>
<dbReference type="InterPro" id="IPR013783">
    <property type="entry name" value="Ig-like_fold"/>
</dbReference>
<protein>
    <recommendedName>
        <fullName evidence="8">Ig-like domain-containing protein</fullName>
    </recommendedName>
</protein>
<evidence type="ECO:0000256" key="3">
    <source>
        <dbReference type="ARBA" id="ARBA00022989"/>
    </source>
</evidence>
<feature type="chain" id="PRO_5035867700" description="Ig-like domain-containing protein" evidence="7">
    <location>
        <begin position="17"/>
        <end position="230"/>
    </location>
</feature>
<keyword evidence="5" id="KW-0675">Receptor</keyword>
<dbReference type="EMBL" id="JABFDY010000006">
    <property type="protein sequence ID" value="KAF7706125.1"/>
    <property type="molecule type" value="Genomic_DNA"/>
</dbReference>
<feature type="signal peptide" evidence="7">
    <location>
        <begin position="1"/>
        <end position="16"/>
    </location>
</feature>
<keyword evidence="10" id="KW-1185">Reference proteome</keyword>
<evidence type="ECO:0000256" key="4">
    <source>
        <dbReference type="ARBA" id="ARBA00023136"/>
    </source>
</evidence>
<dbReference type="SMART" id="SM00406">
    <property type="entry name" value="IGv"/>
    <property type="match status" value="2"/>
</dbReference>
<proteinExistence type="predicted"/>
<evidence type="ECO:0000256" key="7">
    <source>
        <dbReference type="SAM" id="SignalP"/>
    </source>
</evidence>
<sequence length="230" mass="26652">MLLVVCAVLFSLVTEAVLKVTLEQSDLSMTKEKDKTVHLSCRVKDLNTEYVHWYQKKDGEALKRILYVKQGSQPVLDNSHPEAKDFKVRIQPQSNNYELKIETIKEIHSGVYYCASWERSTHSGIAVRGVSLEQKELSMTKEEGKSVYISCKVTGLRTNYVHWYQKKADEAFIRILYVKKDSRPVHDNNFSEKEFDVRIELDNYDLKITKLKKSHSGVYYCASWESSDAQ</sequence>
<evidence type="ECO:0000313" key="9">
    <source>
        <dbReference type="EMBL" id="KAF7706125.1"/>
    </source>
</evidence>
<comment type="subcellular location">
    <subcellularLocation>
        <location evidence="1">Membrane</location>
    </subcellularLocation>
</comment>
<keyword evidence="3" id="KW-1133">Transmembrane helix</keyword>
<dbReference type="Proteomes" id="UP000606274">
    <property type="component" value="Unassembled WGS sequence"/>
</dbReference>
<keyword evidence="6" id="KW-0393">Immunoglobulin domain</keyword>
<organism evidence="9 10">
    <name type="scientific">Silurus meridionalis</name>
    <name type="common">Southern catfish</name>
    <name type="synonym">Silurus soldatovi meridionalis</name>
    <dbReference type="NCBI Taxonomy" id="175797"/>
    <lineage>
        <taxon>Eukaryota</taxon>
        <taxon>Metazoa</taxon>
        <taxon>Chordata</taxon>
        <taxon>Craniata</taxon>
        <taxon>Vertebrata</taxon>
        <taxon>Euteleostomi</taxon>
        <taxon>Actinopterygii</taxon>
        <taxon>Neopterygii</taxon>
        <taxon>Teleostei</taxon>
        <taxon>Ostariophysi</taxon>
        <taxon>Siluriformes</taxon>
        <taxon>Siluridae</taxon>
        <taxon>Silurus</taxon>
    </lineage>
</organism>
<dbReference type="Gene3D" id="2.60.40.10">
    <property type="entry name" value="Immunoglobulins"/>
    <property type="match status" value="2"/>
</dbReference>
<evidence type="ECO:0000259" key="8">
    <source>
        <dbReference type="PROSITE" id="PS50835"/>
    </source>
</evidence>
<dbReference type="PANTHER" id="PTHR19256:SF65">
    <property type="entry name" value="T CELL RECEPTOR GAMMA CONSTANT 1-RELATED"/>
    <property type="match status" value="1"/>
</dbReference>
<dbReference type="InterPro" id="IPR051117">
    <property type="entry name" value="TRG_var/const_region"/>
</dbReference>
<evidence type="ECO:0000313" key="10">
    <source>
        <dbReference type="Proteomes" id="UP000606274"/>
    </source>
</evidence>
<dbReference type="Pfam" id="PF07686">
    <property type="entry name" value="V-set"/>
    <property type="match status" value="2"/>
</dbReference>
<dbReference type="InterPro" id="IPR013106">
    <property type="entry name" value="Ig_V-set"/>
</dbReference>
<dbReference type="SMART" id="SM00409">
    <property type="entry name" value="IG"/>
    <property type="match status" value="2"/>
</dbReference>
<dbReference type="InterPro" id="IPR003599">
    <property type="entry name" value="Ig_sub"/>
</dbReference>
<dbReference type="AlphaFoldDB" id="A0A8T0BGN5"/>
<reference evidence="9" key="1">
    <citation type="submission" date="2020-08" db="EMBL/GenBank/DDBJ databases">
        <title>Chromosome-level assembly of Southern catfish (Silurus meridionalis) provides insights into visual adaptation to the nocturnal and benthic lifestyles.</title>
        <authorList>
            <person name="Zhang Y."/>
            <person name="Wang D."/>
            <person name="Peng Z."/>
        </authorList>
    </citation>
    <scope>NUCLEOTIDE SEQUENCE</scope>
    <source>
        <strain evidence="9">SWU-2019-XX</strain>
        <tissue evidence="9">Muscle</tissue>
    </source>
</reference>
<dbReference type="InterPro" id="IPR007110">
    <property type="entry name" value="Ig-like_dom"/>
</dbReference>
<accession>A0A8T0BGN5</accession>
<keyword evidence="2" id="KW-0812">Transmembrane</keyword>
<dbReference type="SUPFAM" id="SSF48726">
    <property type="entry name" value="Immunoglobulin"/>
    <property type="match status" value="2"/>
</dbReference>
<keyword evidence="7" id="KW-0732">Signal</keyword>
<dbReference type="InterPro" id="IPR036179">
    <property type="entry name" value="Ig-like_dom_sf"/>
</dbReference>
<dbReference type="GO" id="GO:0016020">
    <property type="term" value="C:membrane"/>
    <property type="evidence" value="ECO:0007669"/>
    <property type="project" value="UniProtKB-SubCell"/>
</dbReference>
<evidence type="ECO:0000256" key="2">
    <source>
        <dbReference type="ARBA" id="ARBA00022692"/>
    </source>
</evidence>
<comment type="caution">
    <text evidence="9">The sequence shown here is derived from an EMBL/GenBank/DDBJ whole genome shotgun (WGS) entry which is preliminary data.</text>
</comment>
<evidence type="ECO:0000256" key="6">
    <source>
        <dbReference type="ARBA" id="ARBA00023319"/>
    </source>
</evidence>